<evidence type="ECO:0008006" key="2">
    <source>
        <dbReference type="Google" id="ProtNLM"/>
    </source>
</evidence>
<protein>
    <recommendedName>
        <fullName evidence="2">NERD domain-containing protein</fullName>
    </recommendedName>
</protein>
<dbReference type="AlphaFoldDB" id="A0A382S260"/>
<dbReference type="EMBL" id="UINC01125293">
    <property type="protein sequence ID" value="SVD03021.1"/>
    <property type="molecule type" value="Genomic_DNA"/>
</dbReference>
<reference evidence="1" key="1">
    <citation type="submission" date="2018-05" db="EMBL/GenBank/DDBJ databases">
        <authorList>
            <person name="Lanie J.A."/>
            <person name="Ng W.-L."/>
            <person name="Kazmierczak K.M."/>
            <person name="Andrzejewski T.M."/>
            <person name="Davidsen T.M."/>
            <person name="Wayne K.J."/>
            <person name="Tettelin H."/>
            <person name="Glass J.I."/>
            <person name="Rusch D."/>
            <person name="Podicherti R."/>
            <person name="Tsui H.-C.T."/>
            <person name="Winkler M.E."/>
        </authorList>
    </citation>
    <scope>NUCLEOTIDE SEQUENCE</scope>
</reference>
<proteinExistence type="predicted"/>
<gene>
    <name evidence="1" type="ORF">METZ01_LOCUS355875</name>
</gene>
<evidence type="ECO:0000313" key="1">
    <source>
        <dbReference type="EMBL" id="SVD03021.1"/>
    </source>
</evidence>
<name>A0A382S260_9ZZZZ</name>
<sequence length="210" mass="24150">MSESVGSQWANILHLFRLNMTEATEEMVASLLRQKGFIVATDVKIHCQGETTYGGQKKDIPVDIVAIDPMSRQLIIGEVKSWWGSLGLTPKHIVGHWPENPSKFVNSFKILNDKDGLRSKFERLVRDQYGDYNYKFVLYAGRVSDEDRIRTNIENITMFDKPVELVTIRDLLKDFIETLRDDSSRDSTYNNEIAIATLLALNEYRMLSEE</sequence>
<accession>A0A382S260</accession>
<organism evidence="1">
    <name type="scientific">marine metagenome</name>
    <dbReference type="NCBI Taxonomy" id="408172"/>
    <lineage>
        <taxon>unclassified sequences</taxon>
        <taxon>metagenomes</taxon>
        <taxon>ecological metagenomes</taxon>
    </lineage>
</organism>